<dbReference type="Pfam" id="PF13374">
    <property type="entry name" value="TPR_10"/>
    <property type="match status" value="2"/>
</dbReference>
<gene>
    <name evidence="1" type="ORF">PCOR1329_LOCUS72360</name>
</gene>
<dbReference type="EMBL" id="CAUYUJ010019667">
    <property type="protein sequence ID" value="CAK0892801.1"/>
    <property type="molecule type" value="Genomic_DNA"/>
</dbReference>
<dbReference type="SUPFAM" id="SSF48452">
    <property type="entry name" value="TPR-like"/>
    <property type="match status" value="1"/>
</dbReference>
<sequence>MSSGSGRASEEIAAWEKDAEGHVAAGRADLAAELLERALVLRIRSLGAGHPSLVPAAEVLARACNHAVSAELRLGRALAAAEGRLQRLLALLAEVSSAAAPDVLAPCFNVTLNNMASLHQRLGNQEAAVLCLREALPLCSALVPSEAAATHLSLCALLSQ</sequence>
<proteinExistence type="predicted"/>
<evidence type="ECO:0008006" key="3">
    <source>
        <dbReference type="Google" id="ProtNLM"/>
    </source>
</evidence>
<evidence type="ECO:0000313" key="1">
    <source>
        <dbReference type="EMBL" id="CAK0892801.1"/>
    </source>
</evidence>
<dbReference type="Proteomes" id="UP001189429">
    <property type="component" value="Unassembled WGS sequence"/>
</dbReference>
<protein>
    <recommendedName>
        <fullName evidence="3">Kinesin light chain</fullName>
    </recommendedName>
</protein>
<evidence type="ECO:0000313" key="2">
    <source>
        <dbReference type="Proteomes" id="UP001189429"/>
    </source>
</evidence>
<organism evidence="1 2">
    <name type="scientific">Prorocentrum cordatum</name>
    <dbReference type="NCBI Taxonomy" id="2364126"/>
    <lineage>
        <taxon>Eukaryota</taxon>
        <taxon>Sar</taxon>
        <taxon>Alveolata</taxon>
        <taxon>Dinophyceae</taxon>
        <taxon>Prorocentrales</taxon>
        <taxon>Prorocentraceae</taxon>
        <taxon>Prorocentrum</taxon>
    </lineage>
</organism>
<dbReference type="InterPro" id="IPR011990">
    <property type="entry name" value="TPR-like_helical_dom_sf"/>
</dbReference>
<reference evidence="1" key="1">
    <citation type="submission" date="2023-10" db="EMBL/GenBank/DDBJ databases">
        <authorList>
            <person name="Chen Y."/>
            <person name="Shah S."/>
            <person name="Dougan E. K."/>
            <person name="Thang M."/>
            <person name="Chan C."/>
        </authorList>
    </citation>
    <scope>NUCLEOTIDE SEQUENCE [LARGE SCALE GENOMIC DNA]</scope>
</reference>
<comment type="caution">
    <text evidence="1">The sequence shown here is derived from an EMBL/GenBank/DDBJ whole genome shotgun (WGS) entry which is preliminary data.</text>
</comment>
<accession>A0ABN9X0N0</accession>
<dbReference type="Gene3D" id="1.25.40.10">
    <property type="entry name" value="Tetratricopeptide repeat domain"/>
    <property type="match status" value="1"/>
</dbReference>
<feature type="non-terminal residue" evidence="1">
    <location>
        <position position="160"/>
    </location>
</feature>
<name>A0ABN9X0N0_9DINO</name>
<keyword evidence="2" id="KW-1185">Reference proteome</keyword>